<dbReference type="SUPFAM" id="SSF51735">
    <property type="entry name" value="NAD(P)-binding Rossmann-fold domains"/>
    <property type="match status" value="1"/>
</dbReference>
<keyword evidence="3" id="KW-0560">Oxidoreductase</keyword>
<dbReference type="RefSeq" id="WP_182461474.1">
    <property type="nucleotide sequence ID" value="NZ_CP059732.1"/>
</dbReference>
<accession>A0A7G5GZC8</accession>
<dbReference type="Proteomes" id="UP000515369">
    <property type="component" value="Chromosome"/>
</dbReference>
<dbReference type="Gene3D" id="3.40.50.720">
    <property type="entry name" value="NAD(P)-binding Rossmann-like Domain"/>
    <property type="match status" value="1"/>
</dbReference>
<evidence type="ECO:0000256" key="3">
    <source>
        <dbReference type="ARBA" id="ARBA00023002"/>
    </source>
</evidence>
<evidence type="ECO:0000256" key="1">
    <source>
        <dbReference type="ARBA" id="ARBA00006484"/>
    </source>
</evidence>
<dbReference type="PANTHER" id="PTHR43490">
    <property type="entry name" value="(+)-NEOMENTHOL DEHYDROGENASE"/>
    <property type="match status" value="1"/>
</dbReference>
<dbReference type="EMBL" id="CP059732">
    <property type="protein sequence ID" value="QMW04220.1"/>
    <property type="molecule type" value="Genomic_DNA"/>
</dbReference>
<dbReference type="GO" id="GO:0016616">
    <property type="term" value="F:oxidoreductase activity, acting on the CH-OH group of donors, NAD or NADP as acceptor"/>
    <property type="evidence" value="ECO:0007669"/>
    <property type="project" value="InterPro"/>
</dbReference>
<protein>
    <submittedName>
        <fullName evidence="5">SDR family oxidoreductase</fullName>
    </submittedName>
</protein>
<gene>
    <name evidence="5" type="ORF">H3H32_04505</name>
</gene>
<proteinExistence type="inferred from homology"/>
<sequence length="240" mass="26166">MKTVLITGANKGIGFETAKQLAELGYFVYIGSRNQQNGQEAVEKLKALGLVNVDFIQIDVAELDSVKEARAELESKIDALDILINNAGISGEQPQSFSTGNMANLRNLFDTNFFGTVQTTQQFLPLLNKSTQPVIINVSSEVGSLTLHAREGKSPNWNLYSAYGSTKTALNAFTIMLANELRGTAFRVNSVTPGYTATDLNQHKGLKTAEEGAKPIVRIATQLDRSDTGKFYKDTGEVPW</sequence>
<comment type="similarity">
    <text evidence="1 4">Belongs to the short-chain dehydrogenases/reductases (SDR) family.</text>
</comment>
<organism evidence="5 6">
    <name type="scientific">Spirosoma foliorum</name>
    <dbReference type="NCBI Taxonomy" id="2710596"/>
    <lineage>
        <taxon>Bacteria</taxon>
        <taxon>Pseudomonadati</taxon>
        <taxon>Bacteroidota</taxon>
        <taxon>Cytophagia</taxon>
        <taxon>Cytophagales</taxon>
        <taxon>Cytophagaceae</taxon>
        <taxon>Spirosoma</taxon>
    </lineage>
</organism>
<dbReference type="PRINTS" id="PR00080">
    <property type="entry name" value="SDRFAMILY"/>
</dbReference>
<dbReference type="PANTHER" id="PTHR43490:SF99">
    <property type="entry name" value="SHORT-CHAIN DEHYDROGENASE_REDUCTASE"/>
    <property type="match status" value="1"/>
</dbReference>
<keyword evidence="6" id="KW-1185">Reference proteome</keyword>
<dbReference type="AlphaFoldDB" id="A0A7G5GZC8"/>
<dbReference type="InterPro" id="IPR002347">
    <property type="entry name" value="SDR_fam"/>
</dbReference>
<dbReference type="KEGG" id="sfol:H3H32_04505"/>
<evidence type="ECO:0000313" key="5">
    <source>
        <dbReference type="EMBL" id="QMW04220.1"/>
    </source>
</evidence>
<dbReference type="InterPro" id="IPR036291">
    <property type="entry name" value="NAD(P)-bd_dom_sf"/>
</dbReference>
<evidence type="ECO:0000313" key="6">
    <source>
        <dbReference type="Proteomes" id="UP000515369"/>
    </source>
</evidence>
<evidence type="ECO:0000256" key="4">
    <source>
        <dbReference type="RuleBase" id="RU000363"/>
    </source>
</evidence>
<dbReference type="Pfam" id="PF00106">
    <property type="entry name" value="adh_short"/>
    <property type="match status" value="1"/>
</dbReference>
<evidence type="ECO:0000256" key="2">
    <source>
        <dbReference type="ARBA" id="ARBA00022857"/>
    </source>
</evidence>
<name>A0A7G5GZC8_9BACT</name>
<keyword evidence="2" id="KW-0521">NADP</keyword>
<reference evidence="5 6" key="1">
    <citation type="submission" date="2020-07" db="EMBL/GenBank/DDBJ databases">
        <title>Spirosoma foliorum sp. nov., isolated from the leaves on the Nejang mountain Korea, Republic of.</title>
        <authorList>
            <person name="Ho H."/>
            <person name="Lee Y.-J."/>
            <person name="Nurcahyanto D.-A."/>
            <person name="Kim S.-G."/>
        </authorList>
    </citation>
    <scope>NUCLEOTIDE SEQUENCE [LARGE SCALE GENOMIC DNA]</scope>
    <source>
        <strain evidence="5 6">PL0136</strain>
    </source>
</reference>
<dbReference type="InterPro" id="IPR045313">
    <property type="entry name" value="CBR1-like"/>
</dbReference>
<dbReference type="CDD" id="cd05324">
    <property type="entry name" value="carb_red_PTCR-like_SDR_c"/>
    <property type="match status" value="1"/>
</dbReference>
<dbReference type="PRINTS" id="PR00081">
    <property type="entry name" value="GDHRDH"/>
</dbReference>
<dbReference type="GO" id="GO:0016020">
    <property type="term" value="C:membrane"/>
    <property type="evidence" value="ECO:0007669"/>
    <property type="project" value="TreeGrafter"/>
</dbReference>